<comment type="caution">
    <text evidence="2">The sequence shown here is derived from an EMBL/GenBank/DDBJ whole genome shotgun (WGS) entry which is preliminary data.</text>
</comment>
<feature type="region of interest" description="Disordered" evidence="1">
    <location>
        <begin position="53"/>
        <end position="92"/>
    </location>
</feature>
<evidence type="ECO:0000313" key="3">
    <source>
        <dbReference type="Proteomes" id="UP000635853"/>
    </source>
</evidence>
<dbReference type="InterPro" id="IPR002514">
    <property type="entry name" value="Transposase_8"/>
</dbReference>
<feature type="compositionally biased region" description="Polar residues" evidence="1">
    <location>
        <begin position="67"/>
        <end position="85"/>
    </location>
</feature>
<accession>A0ABS1RGB0</accession>
<evidence type="ECO:0000313" key="2">
    <source>
        <dbReference type="EMBL" id="MBL3578679.1"/>
    </source>
</evidence>
<organism evidence="2 3">
    <name type="scientific">Rhodovulum visakhapatnamense</name>
    <dbReference type="NCBI Taxonomy" id="364297"/>
    <lineage>
        <taxon>Bacteria</taxon>
        <taxon>Pseudomonadati</taxon>
        <taxon>Pseudomonadota</taxon>
        <taxon>Alphaproteobacteria</taxon>
        <taxon>Rhodobacterales</taxon>
        <taxon>Paracoccaceae</taxon>
        <taxon>Rhodovulum</taxon>
    </lineage>
</organism>
<proteinExistence type="predicted"/>
<keyword evidence="3" id="KW-1185">Reference proteome</keyword>
<evidence type="ECO:0000256" key="1">
    <source>
        <dbReference type="SAM" id="MobiDB-lite"/>
    </source>
</evidence>
<dbReference type="EMBL" id="JAESIL010000041">
    <property type="protein sequence ID" value="MBL3578679.1"/>
    <property type="molecule type" value="Genomic_DNA"/>
</dbReference>
<reference evidence="3" key="1">
    <citation type="submission" date="2021-01" db="EMBL/GenBank/DDBJ databases">
        <title>Draft genomes of Rhodovulum sulfidophilum.</title>
        <authorList>
            <person name="Guzman M.S."/>
        </authorList>
    </citation>
    <scope>NUCLEOTIDE SEQUENCE [LARGE SCALE GENOMIC DNA]</scope>
    <source>
        <strain evidence="3">AB19</strain>
    </source>
</reference>
<dbReference type="Pfam" id="PF01527">
    <property type="entry name" value="HTH_Tnp_1"/>
    <property type="match status" value="1"/>
</dbReference>
<name>A0ABS1RGB0_9RHOB</name>
<sequence>MRSTRPPWLRPCRTTHGIIRATFYTWRKQFVGMEASDAKRLRELEAEDAKLKRSEPLSAIGPRTMAGVSTNSGPSAGSERPSSGMPNVKLFW</sequence>
<protein>
    <submittedName>
        <fullName evidence="2">Transposase</fullName>
    </submittedName>
</protein>
<dbReference type="Proteomes" id="UP000635853">
    <property type="component" value="Unassembled WGS sequence"/>
</dbReference>
<gene>
    <name evidence="2" type="ORF">JMJ92_11015</name>
</gene>